<dbReference type="SUPFAM" id="SSF48452">
    <property type="entry name" value="TPR-like"/>
    <property type="match status" value="1"/>
</dbReference>
<sequence length="1080" mass="122310">MSNMAQSISGRSVTSTSSNNNLKPLNEAQIKQLEQYRAKNPPPRQDDDAAIRKWCNRAGVPKVEAVKQWMKGLSVEEWRSRVPPQSSPSSQNRRQHNPTHSESNIDIQKSIYEQLQDALRSNGKLQRKVVEYEQEAIKKGDKRETQSTAVNKTLEEAQRLNETLQADIESRHQVEISLRAEIENLKETLLSQGLMIKHSSNQLGQAELDRDRLLVDATELRTQPLTLESARGTLQGEHATLISSSNSVDEQARRDLAVKSKFQPILNAFLRGGGIVVDRGPIDRDPKPNAKLSCAILHIARQYPSHCKMSHLDIFTTASDALAGEPPQTALETIELLASSNGLIDSRSIIIALVLHGIMEEDFEFQTRCGSRSIRRIRRSLDDVTLELPLHLQVHFPDNKSVDEVYPIQITLDDLPRLLGLTGVVLEFYRQNGIPQKRLDDWVPQYIKTCCQITTLLPQFEVTTVSSLRNVLDMLQLYANEYMARQLPRCETTDYAGKHLERQHCISKVALNTYEDWSLEHGTSRMMTAGESLQYSRSNRRLIESANLRANKDDQCKDGLASETHTIHSSSYSSSLILQLPSTRETPLTLSALIQEAEGIYERVALLEAKFTTVIAIFEEGKIFGNNELLALLNLAKTLIGECYDFLLCTQDGRGSKAFREAVQRLRIPARLWQHCIHSCLNLLLANISKYPETIEYLQHFVSHVYETLGSFYSTIPVFAGTWAEYLGLMAQYATIGLHATPISEGVSWVATSQHWYYRSIHHNPHVGRLYAHLGAMESSNPLRKLFYYYKARAVDAVRGTQITDTDAERTLYPHRLVCQELSYIRYEATLPLSLGGFRNFEKHIADVRAMISHQNLTHVSGTSGAPVCLQDHICLADIQFVCLLSLCDYNDANKILIENRPEYLSLLGDQIKNPKLNIRESAAYTAICGIIFLLNHEMNRSALNLAFDVFARYIQEPRHRAAQSHIYIWLVFLNYIKADPAVIRPLEQKIPWPSIMACAKAFERLKGNEGIPEYIGQKNTITFYEVGLGPLPEDHLIRGLQFAPDDFSDEYFSTGITADDDTWGQWIKVDHRKTIFGTI</sequence>
<dbReference type="Gene3D" id="1.25.40.10">
    <property type="entry name" value="Tetratricopeptide repeat domain"/>
    <property type="match status" value="1"/>
</dbReference>
<protein>
    <submittedName>
        <fullName evidence="3">Telomerase-binding protein EST1A</fullName>
    </submittedName>
</protein>
<reference evidence="3" key="1">
    <citation type="submission" date="2023-01" db="EMBL/GenBank/DDBJ databases">
        <title>The chitinases involved in constricting ring structure development in the nematode-trapping fungus Drechslerella dactyloides.</title>
        <authorList>
            <person name="Wang R."/>
            <person name="Zhang L."/>
            <person name="Tang P."/>
            <person name="Li S."/>
            <person name="Liang L."/>
        </authorList>
    </citation>
    <scope>NUCLEOTIDE SEQUENCE</scope>
    <source>
        <strain evidence="3">YMF1.00031</strain>
    </source>
</reference>
<organism evidence="3 4">
    <name type="scientific">Drechslerella dactyloides</name>
    <name type="common">Nematode-trapping fungus</name>
    <name type="synonym">Arthrobotrys dactyloides</name>
    <dbReference type="NCBI Taxonomy" id="74499"/>
    <lineage>
        <taxon>Eukaryota</taxon>
        <taxon>Fungi</taxon>
        <taxon>Dikarya</taxon>
        <taxon>Ascomycota</taxon>
        <taxon>Pezizomycotina</taxon>
        <taxon>Orbiliomycetes</taxon>
        <taxon>Orbiliales</taxon>
        <taxon>Orbiliaceae</taxon>
        <taxon>Drechslerella</taxon>
    </lineage>
</organism>
<name>A0AAD6NFY2_DREDA</name>
<feature type="compositionally biased region" description="Polar residues" evidence="2">
    <location>
        <begin position="1"/>
        <end position="13"/>
    </location>
</feature>
<dbReference type="InterPro" id="IPR011990">
    <property type="entry name" value="TPR-like_helical_dom_sf"/>
</dbReference>
<dbReference type="Proteomes" id="UP001221413">
    <property type="component" value="Unassembled WGS sequence"/>
</dbReference>
<evidence type="ECO:0000313" key="4">
    <source>
        <dbReference type="Proteomes" id="UP001221413"/>
    </source>
</evidence>
<dbReference type="AlphaFoldDB" id="A0AAD6NFY2"/>
<accession>A0AAD6NFY2</accession>
<evidence type="ECO:0000313" key="3">
    <source>
        <dbReference type="EMBL" id="KAJ6258071.1"/>
    </source>
</evidence>
<feature type="coiled-coil region" evidence="1">
    <location>
        <begin position="115"/>
        <end position="167"/>
    </location>
</feature>
<gene>
    <name evidence="3" type="ORF">Dda_6984</name>
</gene>
<dbReference type="EMBL" id="JAQGDS010000009">
    <property type="protein sequence ID" value="KAJ6258071.1"/>
    <property type="molecule type" value="Genomic_DNA"/>
</dbReference>
<feature type="region of interest" description="Disordered" evidence="2">
    <location>
        <begin position="77"/>
        <end position="106"/>
    </location>
</feature>
<proteinExistence type="predicted"/>
<evidence type="ECO:0000256" key="1">
    <source>
        <dbReference type="SAM" id="Coils"/>
    </source>
</evidence>
<keyword evidence="4" id="KW-1185">Reference proteome</keyword>
<feature type="region of interest" description="Disordered" evidence="2">
    <location>
        <begin position="1"/>
        <end position="53"/>
    </location>
</feature>
<evidence type="ECO:0000256" key="2">
    <source>
        <dbReference type="SAM" id="MobiDB-lite"/>
    </source>
</evidence>
<comment type="caution">
    <text evidence="3">The sequence shown here is derived from an EMBL/GenBank/DDBJ whole genome shotgun (WGS) entry which is preliminary data.</text>
</comment>
<feature type="compositionally biased region" description="Low complexity" evidence="2">
    <location>
        <begin position="81"/>
        <end position="92"/>
    </location>
</feature>
<keyword evidence="1" id="KW-0175">Coiled coil</keyword>